<evidence type="ECO:0000313" key="2">
    <source>
        <dbReference type="Proteomes" id="UP001195483"/>
    </source>
</evidence>
<reference evidence="1" key="3">
    <citation type="submission" date="2023-05" db="EMBL/GenBank/DDBJ databases">
        <authorList>
            <person name="Smith C.H."/>
        </authorList>
    </citation>
    <scope>NUCLEOTIDE SEQUENCE</scope>
    <source>
        <strain evidence="1">CHS0354</strain>
        <tissue evidence="1">Mantle</tissue>
    </source>
</reference>
<gene>
    <name evidence="1" type="ORF">CHS0354_014258</name>
</gene>
<comment type="caution">
    <text evidence="1">The sequence shown here is derived from an EMBL/GenBank/DDBJ whole genome shotgun (WGS) entry which is preliminary data.</text>
</comment>
<proteinExistence type="predicted"/>
<dbReference type="AlphaFoldDB" id="A0AAE0W4T2"/>
<dbReference type="EMBL" id="JAEAOA010000879">
    <property type="protein sequence ID" value="KAK3602083.1"/>
    <property type="molecule type" value="Genomic_DNA"/>
</dbReference>
<name>A0AAE0W4T2_9BIVA</name>
<protein>
    <submittedName>
        <fullName evidence="1">Uncharacterized protein</fullName>
    </submittedName>
</protein>
<keyword evidence="2" id="KW-1185">Reference proteome</keyword>
<evidence type="ECO:0000313" key="1">
    <source>
        <dbReference type="EMBL" id="KAK3602083.1"/>
    </source>
</evidence>
<reference evidence="1" key="1">
    <citation type="journal article" date="2021" name="Genome Biol. Evol.">
        <title>A High-Quality Reference Genome for a Parasitic Bivalve with Doubly Uniparental Inheritance (Bivalvia: Unionida).</title>
        <authorList>
            <person name="Smith C.H."/>
        </authorList>
    </citation>
    <scope>NUCLEOTIDE SEQUENCE</scope>
    <source>
        <strain evidence="1">CHS0354</strain>
    </source>
</reference>
<organism evidence="1 2">
    <name type="scientific">Potamilus streckersoni</name>
    <dbReference type="NCBI Taxonomy" id="2493646"/>
    <lineage>
        <taxon>Eukaryota</taxon>
        <taxon>Metazoa</taxon>
        <taxon>Spiralia</taxon>
        <taxon>Lophotrochozoa</taxon>
        <taxon>Mollusca</taxon>
        <taxon>Bivalvia</taxon>
        <taxon>Autobranchia</taxon>
        <taxon>Heteroconchia</taxon>
        <taxon>Palaeoheterodonta</taxon>
        <taxon>Unionida</taxon>
        <taxon>Unionoidea</taxon>
        <taxon>Unionidae</taxon>
        <taxon>Ambleminae</taxon>
        <taxon>Lampsilini</taxon>
        <taxon>Potamilus</taxon>
    </lineage>
</organism>
<dbReference type="Proteomes" id="UP001195483">
    <property type="component" value="Unassembled WGS sequence"/>
</dbReference>
<sequence length="92" mass="10408">MHTQSVKGRGLQYATEENMSTVKANMKSTDIYSVRTTSPTLQNVLDIRQNHDNFEKNDNEGNKGNVKLAIADRAKTIRVSKMLFVVMAFFVL</sequence>
<accession>A0AAE0W4T2</accession>
<reference evidence="1" key="2">
    <citation type="journal article" date="2021" name="Genome Biol. Evol.">
        <title>Developing a high-quality reference genome for a parasitic bivalve with doubly uniparental inheritance (Bivalvia: Unionida).</title>
        <authorList>
            <person name="Smith C.H."/>
        </authorList>
    </citation>
    <scope>NUCLEOTIDE SEQUENCE</scope>
    <source>
        <strain evidence="1">CHS0354</strain>
        <tissue evidence="1">Mantle</tissue>
    </source>
</reference>
<feature type="non-terminal residue" evidence="1">
    <location>
        <position position="92"/>
    </location>
</feature>